<keyword evidence="4" id="KW-0238">DNA-binding</keyword>
<keyword evidence="3" id="KW-0805">Transcription regulation</keyword>
<evidence type="ECO:0000256" key="1">
    <source>
        <dbReference type="ARBA" id="ARBA00004123"/>
    </source>
</evidence>
<feature type="coiled-coil region" evidence="7">
    <location>
        <begin position="241"/>
        <end position="330"/>
    </location>
</feature>
<keyword evidence="6" id="KW-0539">Nucleus</keyword>
<dbReference type="AlphaFoldDB" id="A0A0D1XFT7"/>
<dbReference type="GeneID" id="27315529"/>
<feature type="region of interest" description="Disordered" evidence="8">
    <location>
        <begin position="551"/>
        <end position="572"/>
    </location>
</feature>
<feature type="region of interest" description="Disordered" evidence="8">
    <location>
        <begin position="191"/>
        <end position="217"/>
    </location>
</feature>
<dbReference type="InParanoid" id="A0A0D1XFT7"/>
<feature type="domain" description="BZIP" evidence="9">
    <location>
        <begin position="250"/>
        <end position="313"/>
    </location>
</feature>
<feature type="region of interest" description="Disordered" evidence="8">
    <location>
        <begin position="499"/>
        <end position="536"/>
    </location>
</feature>
<evidence type="ECO:0000313" key="10">
    <source>
        <dbReference type="EMBL" id="KIW01041.1"/>
    </source>
</evidence>
<evidence type="ECO:0000256" key="3">
    <source>
        <dbReference type="ARBA" id="ARBA00023015"/>
    </source>
</evidence>
<gene>
    <name evidence="10" type="ORF">PV09_07556</name>
</gene>
<dbReference type="VEuPathDB" id="FungiDB:PV09_07556"/>
<dbReference type="InterPro" id="IPR046347">
    <property type="entry name" value="bZIP_sf"/>
</dbReference>
<dbReference type="PANTHER" id="PTHR47416:SF8">
    <property type="entry name" value="BASIC-LEUCINE ZIPPER TRANSCRIPTION FACTOR E-RELATED"/>
    <property type="match status" value="1"/>
</dbReference>
<evidence type="ECO:0000256" key="2">
    <source>
        <dbReference type="ARBA" id="ARBA00007163"/>
    </source>
</evidence>
<evidence type="ECO:0000256" key="6">
    <source>
        <dbReference type="ARBA" id="ARBA00023242"/>
    </source>
</evidence>
<dbReference type="SMART" id="SM00338">
    <property type="entry name" value="BRLZ"/>
    <property type="match status" value="1"/>
</dbReference>
<sequence>MAFAPSVDFQRPPSQLSVDRKPAFLDEFDPAEESFMDSTLISPAEDRRDSFGNATGPVFSPSTVWDDFAATPAIPDRPFGSSTNPFVEHSNNPFLRQDSASYPTQHTSQWPTFDHGPESRGPMGPSNYESYSAEFEPAPAQAFPHGGPFGPMPPSNVRPASIFPPSQTPVPMSASPPPVKDWMSMAEQAHMDARLSKRPRGHSPARYPPSYRHGDGIRKKNARFDIPQERNLANIDRLIENAKDEDEIKELKQQKRLLRNRQAALDSRQRKKQRAEELEVDNKTLRDQIAEMNERLSMLQMQAEQATREKNELLRENAQLKEHLQQSNWDKENLIVEHTKDTGALRKKIQVLEEIIENRDSSESTRQSSTDYDFPIVQDMHGLADNGLDMYGMDDSFGDFVMDEGPFKPMETSTLVLAPKKKPEEEKEAQSGPSGLLMLLLLCGAWVASKATTSMPVTIPRMPDEVRSDAAVVFDDLMKDHGVSTFQASSAVEPAASSAASVRQTSFSMSSTSATSKLDEMHSRLTQPSRRQEAEAAFSLSAKQYNSLTSSEFAEPPYNTPPEDDSQPPSHRRHLVDTLKAMREEAKGQATASVYTRSLLWERIPDDVVQQFKRMAEHSSQTASVNGDGGE</sequence>
<dbReference type="RefSeq" id="XP_016210910.1">
    <property type="nucleotide sequence ID" value="XM_016361335.1"/>
</dbReference>
<dbReference type="STRING" id="253628.A0A0D1XFT7"/>
<dbReference type="SUPFAM" id="SSF57959">
    <property type="entry name" value="Leucine zipper domain"/>
    <property type="match status" value="1"/>
</dbReference>
<feature type="compositionally biased region" description="Low complexity" evidence="8">
    <location>
        <begin position="133"/>
        <end position="146"/>
    </location>
</feature>
<reference evidence="10 11" key="1">
    <citation type="submission" date="2015-01" db="EMBL/GenBank/DDBJ databases">
        <title>The Genome Sequence of Ochroconis gallopava CBS43764.</title>
        <authorList>
            <consortium name="The Broad Institute Genomics Platform"/>
            <person name="Cuomo C."/>
            <person name="de Hoog S."/>
            <person name="Gorbushina A."/>
            <person name="Stielow B."/>
            <person name="Teixiera M."/>
            <person name="Abouelleil A."/>
            <person name="Chapman S.B."/>
            <person name="Priest M."/>
            <person name="Young S.K."/>
            <person name="Wortman J."/>
            <person name="Nusbaum C."/>
            <person name="Birren B."/>
        </authorList>
    </citation>
    <scope>NUCLEOTIDE SEQUENCE [LARGE SCALE GENOMIC DNA]</scope>
    <source>
        <strain evidence="10 11">CBS 43764</strain>
    </source>
</reference>
<keyword evidence="5" id="KW-0804">Transcription</keyword>
<comment type="subcellular location">
    <subcellularLocation>
        <location evidence="1">Nucleus</location>
    </subcellularLocation>
</comment>
<evidence type="ECO:0000313" key="11">
    <source>
        <dbReference type="Proteomes" id="UP000053259"/>
    </source>
</evidence>
<evidence type="ECO:0000256" key="4">
    <source>
        <dbReference type="ARBA" id="ARBA00023125"/>
    </source>
</evidence>
<comment type="similarity">
    <text evidence="2">Belongs to the bZIP family.</text>
</comment>
<dbReference type="HOGENOM" id="CLU_017851_0_0_1"/>
<dbReference type="CDD" id="cd14686">
    <property type="entry name" value="bZIP"/>
    <property type="match status" value="1"/>
</dbReference>
<dbReference type="GO" id="GO:0003700">
    <property type="term" value="F:DNA-binding transcription factor activity"/>
    <property type="evidence" value="ECO:0007669"/>
    <property type="project" value="InterPro"/>
</dbReference>
<evidence type="ECO:0000256" key="7">
    <source>
        <dbReference type="SAM" id="Coils"/>
    </source>
</evidence>
<evidence type="ECO:0000256" key="8">
    <source>
        <dbReference type="SAM" id="MobiDB-lite"/>
    </source>
</evidence>
<dbReference type="GO" id="GO:0005634">
    <property type="term" value="C:nucleus"/>
    <property type="evidence" value="ECO:0007669"/>
    <property type="project" value="UniProtKB-SubCell"/>
</dbReference>
<keyword evidence="7" id="KW-0175">Coiled coil</keyword>
<evidence type="ECO:0000256" key="5">
    <source>
        <dbReference type="ARBA" id="ARBA00023163"/>
    </source>
</evidence>
<dbReference type="Pfam" id="PF00170">
    <property type="entry name" value="bZIP_1"/>
    <property type="match status" value="1"/>
</dbReference>
<feature type="compositionally biased region" description="Low complexity" evidence="8">
    <location>
        <begin position="499"/>
        <end position="516"/>
    </location>
</feature>
<dbReference type="OrthoDB" id="644067at2759"/>
<feature type="compositionally biased region" description="Polar residues" evidence="8">
    <location>
        <begin position="80"/>
        <end position="111"/>
    </location>
</feature>
<name>A0A0D1XFT7_9PEZI</name>
<feature type="region of interest" description="Disordered" evidence="8">
    <location>
        <begin position="79"/>
        <end position="179"/>
    </location>
</feature>
<organism evidence="10 11">
    <name type="scientific">Verruconis gallopava</name>
    <dbReference type="NCBI Taxonomy" id="253628"/>
    <lineage>
        <taxon>Eukaryota</taxon>
        <taxon>Fungi</taxon>
        <taxon>Dikarya</taxon>
        <taxon>Ascomycota</taxon>
        <taxon>Pezizomycotina</taxon>
        <taxon>Dothideomycetes</taxon>
        <taxon>Pleosporomycetidae</taxon>
        <taxon>Venturiales</taxon>
        <taxon>Sympoventuriaceae</taxon>
        <taxon>Verruconis</taxon>
    </lineage>
</organism>
<protein>
    <recommendedName>
        <fullName evidence="9">BZIP domain-containing protein</fullName>
    </recommendedName>
</protein>
<dbReference type="EMBL" id="KN847558">
    <property type="protein sequence ID" value="KIW01041.1"/>
    <property type="molecule type" value="Genomic_DNA"/>
</dbReference>
<keyword evidence="11" id="KW-1185">Reference proteome</keyword>
<dbReference type="Gene3D" id="1.20.5.170">
    <property type="match status" value="1"/>
</dbReference>
<proteinExistence type="inferred from homology"/>
<dbReference type="GO" id="GO:0003677">
    <property type="term" value="F:DNA binding"/>
    <property type="evidence" value="ECO:0007669"/>
    <property type="project" value="UniProtKB-KW"/>
</dbReference>
<accession>A0A0D1XFT7</accession>
<evidence type="ECO:0000259" key="9">
    <source>
        <dbReference type="PROSITE" id="PS50217"/>
    </source>
</evidence>
<dbReference type="PROSITE" id="PS50217">
    <property type="entry name" value="BZIP"/>
    <property type="match status" value="1"/>
</dbReference>
<dbReference type="Proteomes" id="UP000053259">
    <property type="component" value="Unassembled WGS sequence"/>
</dbReference>
<dbReference type="InterPro" id="IPR004827">
    <property type="entry name" value="bZIP"/>
</dbReference>
<dbReference type="PANTHER" id="PTHR47416">
    <property type="entry name" value="BASIC-LEUCINE ZIPPER TRANSCRIPTION FACTOR F-RELATED"/>
    <property type="match status" value="1"/>
</dbReference>